<dbReference type="RefSeq" id="WP_091706271.1">
    <property type="nucleotide sequence ID" value="NZ_BMYN01000008.1"/>
</dbReference>
<dbReference type="PROSITE" id="PS51257">
    <property type="entry name" value="PROKAR_LIPOPROTEIN"/>
    <property type="match status" value="1"/>
</dbReference>
<name>A0A1I3XNJ8_9GAMM</name>
<evidence type="ECO:0000313" key="7">
    <source>
        <dbReference type="Proteomes" id="UP000199445"/>
    </source>
</evidence>
<keyword evidence="2" id="KW-0175">Coiled coil</keyword>
<feature type="region of interest" description="Disordered" evidence="3">
    <location>
        <begin position="357"/>
        <end position="377"/>
    </location>
</feature>
<evidence type="ECO:0000313" key="6">
    <source>
        <dbReference type="EMBL" id="SFK21075.1"/>
    </source>
</evidence>
<keyword evidence="7" id="KW-1185">Reference proteome</keyword>
<reference evidence="6 7" key="1">
    <citation type="submission" date="2016-10" db="EMBL/GenBank/DDBJ databases">
        <authorList>
            <person name="de Groot N.N."/>
        </authorList>
    </citation>
    <scope>NUCLEOTIDE SEQUENCE [LARGE SCALE GENOMIC DNA]</scope>
    <source>
        <strain evidence="6 7">IBRC-M 10445</strain>
    </source>
</reference>
<dbReference type="Gene3D" id="2.40.30.170">
    <property type="match status" value="1"/>
</dbReference>
<feature type="coiled-coil region" evidence="2">
    <location>
        <begin position="102"/>
        <end position="167"/>
    </location>
</feature>
<dbReference type="SUPFAM" id="SSF111369">
    <property type="entry name" value="HlyD-like secretion proteins"/>
    <property type="match status" value="1"/>
</dbReference>
<gene>
    <name evidence="6" type="ORF">SAMN05216429_11257</name>
</gene>
<dbReference type="InterPro" id="IPR058647">
    <property type="entry name" value="BSH_CzcB-like"/>
</dbReference>
<dbReference type="Gene3D" id="2.40.50.100">
    <property type="match status" value="1"/>
</dbReference>
<dbReference type="Pfam" id="PF25973">
    <property type="entry name" value="BSH_CzcB"/>
    <property type="match status" value="1"/>
</dbReference>
<feature type="signal peptide" evidence="4">
    <location>
        <begin position="1"/>
        <end position="17"/>
    </location>
</feature>
<dbReference type="Gene3D" id="2.40.420.20">
    <property type="match status" value="1"/>
</dbReference>
<dbReference type="GO" id="GO:0015562">
    <property type="term" value="F:efflux transmembrane transporter activity"/>
    <property type="evidence" value="ECO:0007669"/>
    <property type="project" value="TreeGrafter"/>
</dbReference>
<evidence type="ECO:0000259" key="5">
    <source>
        <dbReference type="Pfam" id="PF25973"/>
    </source>
</evidence>
<dbReference type="NCBIfam" id="TIGR01730">
    <property type="entry name" value="RND_mfp"/>
    <property type="match status" value="1"/>
</dbReference>
<dbReference type="PANTHER" id="PTHR30469:SF15">
    <property type="entry name" value="HLYD FAMILY OF SECRETION PROTEINS"/>
    <property type="match status" value="1"/>
</dbReference>
<dbReference type="EMBL" id="FOSC01000012">
    <property type="protein sequence ID" value="SFK21075.1"/>
    <property type="molecule type" value="Genomic_DNA"/>
</dbReference>
<keyword evidence="4" id="KW-0732">Signal</keyword>
<dbReference type="Gene3D" id="1.10.287.470">
    <property type="entry name" value="Helix hairpin bin"/>
    <property type="match status" value="1"/>
</dbReference>
<protein>
    <submittedName>
        <fullName evidence="6">RND family efflux transporter, MFP subunit</fullName>
    </submittedName>
</protein>
<dbReference type="GO" id="GO:1990281">
    <property type="term" value="C:efflux pump complex"/>
    <property type="evidence" value="ECO:0007669"/>
    <property type="project" value="TreeGrafter"/>
</dbReference>
<evidence type="ECO:0000256" key="1">
    <source>
        <dbReference type="ARBA" id="ARBA00009477"/>
    </source>
</evidence>
<dbReference type="OrthoDB" id="2110899at2"/>
<dbReference type="InterPro" id="IPR006143">
    <property type="entry name" value="RND_pump_MFP"/>
</dbReference>
<evidence type="ECO:0000256" key="3">
    <source>
        <dbReference type="SAM" id="MobiDB-lite"/>
    </source>
</evidence>
<accession>A0A1I3XNJ8</accession>
<evidence type="ECO:0000256" key="4">
    <source>
        <dbReference type="SAM" id="SignalP"/>
    </source>
</evidence>
<comment type="similarity">
    <text evidence="1">Belongs to the membrane fusion protein (MFP) (TC 8.A.1) family.</text>
</comment>
<dbReference type="PANTHER" id="PTHR30469">
    <property type="entry name" value="MULTIDRUG RESISTANCE PROTEIN MDTA"/>
    <property type="match status" value="1"/>
</dbReference>
<feature type="chain" id="PRO_5011790643" evidence="4">
    <location>
        <begin position="18"/>
        <end position="377"/>
    </location>
</feature>
<feature type="domain" description="CzcB-like barrel-sandwich hybrid" evidence="5">
    <location>
        <begin position="62"/>
        <end position="198"/>
    </location>
</feature>
<organism evidence="6 7">
    <name type="scientific">Marinobacter persicus</name>
    <dbReference type="NCBI Taxonomy" id="930118"/>
    <lineage>
        <taxon>Bacteria</taxon>
        <taxon>Pseudomonadati</taxon>
        <taxon>Pseudomonadota</taxon>
        <taxon>Gammaproteobacteria</taxon>
        <taxon>Pseudomonadales</taxon>
        <taxon>Marinobacteraceae</taxon>
        <taxon>Marinobacter</taxon>
    </lineage>
</organism>
<dbReference type="AlphaFoldDB" id="A0A1I3XNJ8"/>
<sequence length="377" mass="40256">MTVFTRALGLCSLLVLAGCFGDPPEPEAKKNTPTPEVTVAEIRPWQNGATRTLPGVVRPGRRAVISTRMSGTLETVNVEPGDTVTTGQPLATVDSREVESAIRAARANVQATESALSQARREHERLQRLYGEDLIARVKMEQAGVRVQEFEARLETAKAELQSQQSNLDYTRLTAPFDGLVAETLVDAGSFVGPGQALMVLEARDTLRIDVPVSSRIANSLLPGQLVSVITGEEGHTLPAHLTGVIPALDNEATGQRLRLTLNSNQGALAPGQVVTVLVPNPDEGMVGTRNWMALPQSALIRRGQLTGTLVLEQRGDETAVHLKWIKTANPPANGTDKIPVTEGLSEGEQVVLEPSADLQDGQTVTVKTAGADNGKR</sequence>
<evidence type="ECO:0000256" key="2">
    <source>
        <dbReference type="SAM" id="Coils"/>
    </source>
</evidence>
<proteinExistence type="inferred from homology"/>
<dbReference type="Proteomes" id="UP000199445">
    <property type="component" value="Unassembled WGS sequence"/>
</dbReference>